<dbReference type="InterPro" id="IPR027791">
    <property type="entry name" value="Galactosyl_T_C"/>
</dbReference>
<comment type="caution">
    <text evidence="4">The sequence shown here is derived from an EMBL/GenBank/DDBJ whole genome shotgun (WGS) entry which is preliminary data.</text>
</comment>
<dbReference type="PANTHER" id="PTHR43685">
    <property type="entry name" value="GLYCOSYLTRANSFERASE"/>
    <property type="match status" value="1"/>
</dbReference>
<evidence type="ECO:0000259" key="2">
    <source>
        <dbReference type="Pfam" id="PF00535"/>
    </source>
</evidence>
<dbReference type="EMBL" id="LLZH01000013">
    <property type="protein sequence ID" value="KUL41523.1"/>
    <property type="molecule type" value="Genomic_DNA"/>
</dbReference>
<feature type="domain" description="Galactosyltransferase C-terminal" evidence="3">
    <location>
        <begin position="169"/>
        <end position="227"/>
    </location>
</feature>
<keyword evidence="1" id="KW-0808">Transferase</keyword>
<evidence type="ECO:0000259" key="3">
    <source>
        <dbReference type="Pfam" id="PF02709"/>
    </source>
</evidence>
<feature type="domain" description="Glycosyltransferase 2-like" evidence="2">
    <location>
        <begin position="8"/>
        <end position="138"/>
    </location>
</feature>
<proteinExistence type="predicted"/>
<sequence>MTGVPRISVVVPTYNRSELLARTLRQLTRQTLPRDAFEVIVADDGSSDDTRQVVDSFADRLRIAYHFQDDLGFRAGTARNAGARLASAPLLCFLDTGAIPGDDFLRRHLAEHEEAARPTIVVGYAYGYDPEHPVHALDRMSRMSPEEIVDELGDDPGFRDIRHPHFDACGFDLHRRSLPWNLLFTINCSMAAADFHAVGGFNEDLTGWGGEDLELGYLLHRHGLRFRISRAAWVIESPHGRPEISTLLDTFRDNVERSLRRYPDSAFEVGWALIGMNRPFFTWNDEYRTFALWREKVQDVTVADEIAAARRAAGPDARIVVFGAGAALPPDAGPLVALDFDRAAVAALTRDGHPTTYAIGLRTPLAAGSADLVVITSRLAGLWERWHRDLLAEAHRIGAAVSTEGIG</sequence>
<evidence type="ECO:0000313" key="5">
    <source>
        <dbReference type="Proteomes" id="UP000053244"/>
    </source>
</evidence>
<dbReference type="Pfam" id="PF00535">
    <property type="entry name" value="Glycos_transf_2"/>
    <property type="match status" value="1"/>
</dbReference>
<accession>A0A0X3V9P8</accession>
<reference evidence="4 5" key="1">
    <citation type="submission" date="2015-10" db="EMBL/GenBank/DDBJ databases">
        <authorList>
            <person name="Gilbert D.G."/>
        </authorList>
    </citation>
    <scope>NUCLEOTIDE SEQUENCE [LARGE SCALE GENOMIC DNA]</scope>
    <source>
        <strain evidence="4 5">NRRL B-16712</strain>
    </source>
</reference>
<keyword evidence="5" id="KW-1185">Reference proteome</keyword>
<evidence type="ECO:0000256" key="1">
    <source>
        <dbReference type="ARBA" id="ARBA00022679"/>
    </source>
</evidence>
<evidence type="ECO:0000313" key="4">
    <source>
        <dbReference type="EMBL" id="KUL41523.1"/>
    </source>
</evidence>
<gene>
    <name evidence="4" type="ORF">ADL15_04555</name>
</gene>
<organism evidence="4 5">
    <name type="scientific">Actinoplanes awajinensis subsp. mycoplanecinus</name>
    <dbReference type="NCBI Taxonomy" id="135947"/>
    <lineage>
        <taxon>Bacteria</taxon>
        <taxon>Bacillati</taxon>
        <taxon>Actinomycetota</taxon>
        <taxon>Actinomycetes</taxon>
        <taxon>Micromonosporales</taxon>
        <taxon>Micromonosporaceae</taxon>
        <taxon>Actinoplanes</taxon>
    </lineage>
</organism>
<name>A0A0X3V9P8_9ACTN</name>
<dbReference type="InterPro" id="IPR001173">
    <property type="entry name" value="Glyco_trans_2-like"/>
</dbReference>
<dbReference type="PANTHER" id="PTHR43685:SF3">
    <property type="entry name" value="SLR2126 PROTEIN"/>
    <property type="match status" value="1"/>
</dbReference>
<dbReference type="Proteomes" id="UP000053244">
    <property type="component" value="Unassembled WGS sequence"/>
</dbReference>
<dbReference type="InterPro" id="IPR050834">
    <property type="entry name" value="Glycosyltransf_2"/>
</dbReference>
<dbReference type="SUPFAM" id="SSF53448">
    <property type="entry name" value="Nucleotide-diphospho-sugar transferases"/>
    <property type="match status" value="1"/>
</dbReference>
<dbReference type="AlphaFoldDB" id="A0A0X3V9P8"/>
<dbReference type="Pfam" id="PF02709">
    <property type="entry name" value="Glyco_transf_7C"/>
    <property type="match status" value="1"/>
</dbReference>
<dbReference type="InterPro" id="IPR029044">
    <property type="entry name" value="Nucleotide-diphossugar_trans"/>
</dbReference>
<dbReference type="Gene3D" id="3.90.550.10">
    <property type="entry name" value="Spore Coat Polysaccharide Biosynthesis Protein SpsA, Chain A"/>
    <property type="match status" value="1"/>
</dbReference>
<protein>
    <submittedName>
        <fullName evidence="4">Uncharacterized protein</fullName>
    </submittedName>
</protein>
<dbReference type="GO" id="GO:0016740">
    <property type="term" value="F:transferase activity"/>
    <property type="evidence" value="ECO:0007669"/>
    <property type="project" value="UniProtKB-KW"/>
</dbReference>